<keyword evidence="4" id="KW-1185">Reference proteome</keyword>
<reference evidence="3 4" key="1">
    <citation type="journal article" date="2015" name="Biol. Direct">
        <title>Babela massiliensis, a representative of a widespread bacterial phylum with unusual adaptations to parasitism in amoebae.</title>
        <authorList>
            <person name="Pagnier I."/>
            <person name="Yutin N."/>
            <person name="Croce O."/>
            <person name="Makarova K.S."/>
            <person name="Wolf Y.I."/>
            <person name="Benamar S."/>
            <person name="Raoult D."/>
            <person name="Koonin E.V."/>
            <person name="La Scola B."/>
        </authorList>
    </citation>
    <scope>NUCLEOTIDE SEQUENCE [LARGE SCALE GENOMIC DNA]</scope>
    <source>
        <strain evidence="4">BABL1</strain>
    </source>
</reference>
<proteinExistence type="predicted"/>
<evidence type="ECO:0000313" key="4">
    <source>
        <dbReference type="Proteomes" id="UP000018769"/>
    </source>
</evidence>
<organism evidence="3 4">
    <name type="scientific">Candidatus Babela massiliensis</name>
    <dbReference type="NCBI Taxonomy" id="673862"/>
    <lineage>
        <taxon>Bacteria</taxon>
        <taxon>Candidatus Babelota</taxon>
        <taxon>Candidatus Babeliae</taxon>
        <taxon>Candidatus Babeliales</taxon>
        <taxon>Candidatus Babeliaceae</taxon>
        <taxon>Candidatus Babela</taxon>
    </lineage>
</organism>
<dbReference type="AlphaFoldDB" id="V6DJ38"/>
<dbReference type="HOGENOM" id="CLU_2272231_0_0_7"/>
<dbReference type="RefSeq" id="WP_023791791.1">
    <property type="nucleotide sequence ID" value="NC_023003.1"/>
</dbReference>
<evidence type="ECO:0000256" key="1">
    <source>
        <dbReference type="SAM" id="Coils"/>
    </source>
</evidence>
<name>V6DJ38_9BACT</name>
<keyword evidence="2" id="KW-0732">Signal</keyword>
<feature type="coiled-coil region" evidence="1">
    <location>
        <begin position="68"/>
        <end position="95"/>
    </location>
</feature>
<dbReference type="EMBL" id="HG793133">
    <property type="protein sequence ID" value="CDK30526.1"/>
    <property type="molecule type" value="Genomic_DNA"/>
</dbReference>
<sequence>MRKKLYLLAIVVMCITSNLNASKFGTGFGTGALTGFASGIITTKLMQRNKPQYVYVQTAPQQPNYSNIRERELELRLIQERRALLQEENRRAQINSIQYRAR</sequence>
<gene>
    <name evidence="3" type="ORF">BABL1_gene_493</name>
</gene>
<evidence type="ECO:0000313" key="3">
    <source>
        <dbReference type="EMBL" id="CDK30526.1"/>
    </source>
</evidence>
<feature type="chain" id="PRO_5004744587" evidence="2">
    <location>
        <begin position="22"/>
        <end position="102"/>
    </location>
</feature>
<evidence type="ECO:0000256" key="2">
    <source>
        <dbReference type="SAM" id="SignalP"/>
    </source>
</evidence>
<keyword evidence="1" id="KW-0175">Coiled coil</keyword>
<feature type="signal peptide" evidence="2">
    <location>
        <begin position="1"/>
        <end position="21"/>
    </location>
</feature>
<dbReference type="KEGG" id="dpb:BABL1_gene_493"/>
<accession>V6DJ38</accession>
<protein>
    <submittedName>
        <fullName evidence="3">Uncharacterized protein</fullName>
    </submittedName>
</protein>
<dbReference type="Proteomes" id="UP000018769">
    <property type="component" value="Chromosome I"/>
</dbReference>